<name>A0ACA9N5P2_9GLOM</name>
<evidence type="ECO:0000313" key="2">
    <source>
        <dbReference type="Proteomes" id="UP000789860"/>
    </source>
</evidence>
<comment type="caution">
    <text evidence="1">The sequence shown here is derived from an EMBL/GenBank/DDBJ whole genome shotgun (WGS) entry which is preliminary data.</text>
</comment>
<feature type="non-terminal residue" evidence="1">
    <location>
        <position position="77"/>
    </location>
</feature>
<proteinExistence type="predicted"/>
<gene>
    <name evidence="1" type="ORF">SCALOS_LOCUS8155</name>
</gene>
<evidence type="ECO:0000313" key="1">
    <source>
        <dbReference type="EMBL" id="CAG8636366.1"/>
    </source>
</evidence>
<accession>A0ACA9N5P2</accession>
<sequence length="77" mass="8598">VLQDLTELVDQKITIKSAKSNVFHDKLFEVEKIAASSKIAVDILFTDREVKEYYEISNAQKTSTVASMSNSNSEVNS</sequence>
<feature type="non-terminal residue" evidence="1">
    <location>
        <position position="1"/>
    </location>
</feature>
<organism evidence="1 2">
    <name type="scientific">Scutellospora calospora</name>
    <dbReference type="NCBI Taxonomy" id="85575"/>
    <lineage>
        <taxon>Eukaryota</taxon>
        <taxon>Fungi</taxon>
        <taxon>Fungi incertae sedis</taxon>
        <taxon>Mucoromycota</taxon>
        <taxon>Glomeromycotina</taxon>
        <taxon>Glomeromycetes</taxon>
        <taxon>Diversisporales</taxon>
        <taxon>Gigasporaceae</taxon>
        <taxon>Scutellospora</taxon>
    </lineage>
</organism>
<dbReference type="Proteomes" id="UP000789860">
    <property type="component" value="Unassembled WGS sequence"/>
</dbReference>
<dbReference type="EMBL" id="CAJVPM010020721">
    <property type="protein sequence ID" value="CAG8636366.1"/>
    <property type="molecule type" value="Genomic_DNA"/>
</dbReference>
<reference evidence="1" key="1">
    <citation type="submission" date="2021-06" db="EMBL/GenBank/DDBJ databases">
        <authorList>
            <person name="Kallberg Y."/>
            <person name="Tangrot J."/>
            <person name="Rosling A."/>
        </authorList>
    </citation>
    <scope>NUCLEOTIDE SEQUENCE</scope>
    <source>
        <strain evidence="1">AU212A</strain>
    </source>
</reference>
<protein>
    <submittedName>
        <fullName evidence="1">4482_t:CDS:1</fullName>
    </submittedName>
</protein>
<keyword evidence="2" id="KW-1185">Reference proteome</keyword>